<dbReference type="NCBIfam" id="TIGR01587">
    <property type="entry name" value="cas3_core"/>
    <property type="match status" value="1"/>
</dbReference>
<dbReference type="GO" id="GO:0051607">
    <property type="term" value="P:defense response to virus"/>
    <property type="evidence" value="ECO:0007669"/>
    <property type="project" value="UniProtKB-KW"/>
</dbReference>
<dbReference type="Pfam" id="PF22590">
    <property type="entry name" value="Cas3-like_C_2"/>
    <property type="match status" value="1"/>
</dbReference>
<keyword evidence="8" id="KW-0067">ATP-binding</keyword>
<dbReference type="GO" id="GO:0003724">
    <property type="term" value="F:RNA helicase activity"/>
    <property type="evidence" value="ECO:0007669"/>
    <property type="project" value="TreeGrafter"/>
</dbReference>
<dbReference type="Pfam" id="PF00270">
    <property type="entry name" value="DEAD"/>
    <property type="match status" value="1"/>
</dbReference>
<evidence type="ECO:0000256" key="4">
    <source>
        <dbReference type="ARBA" id="ARBA00022723"/>
    </source>
</evidence>
<evidence type="ECO:0000256" key="10">
    <source>
        <dbReference type="ARBA" id="ARBA00038437"/>
    </source>
</evidence>
<dbReference type="GO" id="GO:0005829">
    <property type="term" value="C:cytosol"/>
    <property type="evidence" value="ECO:0007669"/>
    <property type="project" value="TreeGrafter"/>
</dbReference>
<accession>A0A1E3X7H8</accession>
<evidence type="ECO:0000256" key="1">
    <source>
        <dbReference type="ARBA" id="ARBA00006847"/>
    </source>
</evidence>
<dbReference type="InterPro" id="IPR027417">
    <property type="entry name" value="P-loop_NTPase"/>
</dbReference>
<evidence type="ECO:0000256" key="6">
    <source>
        <dbReference type="ARBA" id="ARBA00022801"/>
    </source>
</evidence>
<reference evidence="14 15" key="1">
    <citation type="submission" date="2016-07" db="EMBL/GenBank/DDBJ databases">
        <title>Draft genome of Scalindua rubra, obtained from a brine-seawater interface in the Red Sea, sheds light on salt adaptation in anammox bacteria.</title>
        <authorList>
            <person name="Speth D.R."/>
            <person name="Lagkouvardos I."/>
            <person name="Wang Y."/>
            <person name="Qian P.-Y."/>
            <person name="Dutilh B.E."/>
            <person name="Jetten M.S."/>
        </authorList>
    </citation>
    <scope>NUCLEOTIDE SEQUENCE [LARGE SCALE GENOMIC DNA]</scope>
    <source>
        <strain evidence="14">BSI-1</strain>
    </source>
</reference>
<protein>
    <recommendedName>
        <fullName evidence="16">CRISPR-associated helicase Cas3</fullName>
    </recommendedName>
</protein>
<dbReference type="InterPro" id="IPR011545">
    <property type="entry name" value="DEAD/DEAH_box_helicase_dom"/>
</dbReference>
<feature type="domain" description="Helicase ATP-binding" evidence="11">
    <location>
        <begin position="70"/>
        <end position="250"/>
    </location>
</feature>
<keyword evidence="6" id="KW-0378">Hydrolase</keyword>
<dbReference type="SUPFAM" id="SSF52540">
    <property type="entry name" value="P-loop containing nucleoside triphosphate hydrolases"/>
    <property type="match status" value="1"/>
</dbReference>
<dbReference type="InterPro" id="IPR014001">
    <property type="entry name" value="Helicase_ATP-bd"/>
</dbReference>
<dbReference type="PROSITE" id="PS51643">
    <property type="entry name" value="HD_CAS3"/>
    <property type="match status" value="1"/>
</dbReference>
<dbReference type="PROSITE" id="PS51192">
    <property type="entry name" value="HELICASE_ATP_BIND_1"/>
    <property type="match status" value="1"/>
</dbReference>
<dbReference type="PANTHER" id="PTHR47959">
    <property type="entry name" value="ATP-DEPENDENT RNA HELICASE RHLE-RELATED"/>
    <property type="match status" value="1"/>
</dbReference>
<evidence type="ECO:0000256" key="7">
    <source>
        <dbReference type="ARBA" id="ARBA00022806"/>
    </source>
</evidence>
<evidence type="ECO:0000256" key="3">
    <source>
        <dbReference type="ARBA" id="ARBA00022722"/>
    </source>
</evidence>
<feature type="domain" description="Helicase C-terminal" evidence="12">
    <location>
        <begin position="277"/>
        <end position="432"/>
    </location>
</feature>
<dbReference type="SMART" id="SM00490">
    <property type="entry name" value="HELICc"/>
    <property type="match status" value="1"/>
</dbReference>
<comment type="similarity">
    <text evidence="2">In the central section; belongs to the CRISPR-associated helicase Cas3 family.</text>
</comment>
<gene>
    <name evidence="14" type="ORF">SCARUB_03345</name>
</gene>
<dbReference type="GO" id="GO:0003676">
    <property type="term" value="F:nucleic acid binding"/>
    <property type="evidence" value="ECO:0007669"/>
    <property type="project" value="InterPro"/>
</dbReference>
<evidence type="ECO:0000256" key="2">
    <source>
        <dbReference type="ARBA" id="ARBA00009046"/>
    </source>
</evidence>
<keyword evidence="4" id="KW-0479">Metal-binding</keyword>
<dbReference type="SMART" id="SM00487">
    <property type="entry name" value="DEXDc"/>
    <property type="match status" value="1"/>
</dbReference>
<dbReference type="PANTHER" id="PTHR47959:SF16">
    <property type="entry name" value="CRISPR-ASSOCIATED NUCLEASE_HELICASE CAS3-RELATED"/>
    <property type="match status" value="1"/>
</dbReference>
<evidence type="ECO:0000256" key="5">
    <source>
        <dbReference type="ARBA" id="ARBA00022741"/>
    </source>
</evidence>
<evidence type="ECO:0000259" key="11">
    <source>
        <dbReference type="PROSITE" id="PS51192"/>
    </source>
</evidence>
<dbReference type="Gene3D" id="1.10.3210.30">
    <property type="match status" value="1"/>
</dbReference>
<dbReference type="AlphaFoldDB" id="A0A1E3X7H8"/>
<dbReference type="GO" id="GO:0004518">
    <property type="term" value="F:nuclease activity"/>
    <property type="evidence" value="ECO:0007669"/>
    <property type="project" value="UniProtKB-KW"/>
</dbReference>
<comment type="caution">
    <text evidence="14">The sequence shown here is derived from an EMBL/GenBank/DDBJ whole genome shotgun (WGS) entry which is preliminary data.</text>
</comment>
<evidence type="ECO:0000313" key="14">
    <source>
        <dbReference type="EMBL" id="ODS31532.1"/>
    </source>
</evidence>
<dbReference type="InterPro" id="IPR006474">
    <property type="entry name" value="Helicase_Cas3_CRISPR-ass_core"/>
</dbReference>
<dbReference type="InterPro" id="IPR050079">
    <property type="entry name" value="DEAD_box_RNA_helicase"/>
</dbReference>
<dbReference type="GO" id="GO:0016787">
    <property type="term" value="F:hydrolase activity"/>
    <property type="evidence" value="ECO:0007669"/>
    <property type="project" value="UniProtKB-KW"/>
</dbReference>
<dbReference type="PROSITE" id="PS51194">
    <property type="entry name" value="HELICASE_CTER"/>
    <property type="match status" value="1"/>
</dbReference>
<keyword evidence="3" id="KW-0540">Nuclease</keyword>
<comment type="similarity">
    <text evidence="1">In the N-terminal section; belongs to the CRISPR-associated nuclease Cas3-HD family.</text>
</comment>
<feature type="domain" description="HD Cas3-type" evidence="13">
    <location>
        <begin position="626"/>
        <end position="825"/>
    </location>
</feature>
<organism evidence="14 15">
    <name type="scientific">Candidatus Scalindua rubra</name>
    <dbReference type="NCBI Taxonomy" id="1872076"/>
    <lineage>
        <taxon>Bacteria</taxon>
        <taxon>Pseudomonadati</taxon>
        <taxon>Planctomycetota</taxon>
        <taxon>Candidatus Brocadiia</taxon>
        <taxon>Candidatus Brocadiales</taxon>
        <taxon>Candidatus Scalinduaceae</taxon>
        <taxon>Candidatus Scalindua</taxon>
    </lineage>
</organism>
<keyword evidence="5" id="KW-0547">Nucleotide-binding</keyword>
<dbReference type="GO" id="GO:0005524">
    <property type="term" value="F:ATP binding"/>
    <property type="evidence" value="ECO:0007669"/>
    <property type="project" value="UniProtKB-KW"/>
</dbReference>
<evidence type="ECO:0000313" key="15">
    <source>
        <dbReference type="Proteomes" id="UP000094056"/>
    </source>
</evidence>
<dbReference type="InterPro" id="IPR001650">
    <property type="entry name" value="Helicase_C-like"/>
</dbReference>
<dbReference type="GO" id="GO:0046872">
    <property type="term" value="F:metal ion binding"/>
    <property type="evidence" value="ECO:0007669"/>
    <property type="project" value="UniProtKB-KW"/>
</dbReference>
<dbReference type="InterPro" id="IPR038257">
    <property type="entry name" value="CRISPR-assoc_Cas3_HD_sf"/>
</dbReference>
<proteinExistence type="inferred from homology"/>
<dbReference type="Proteomes" id="UP000094056">
    <property type="component" value="Unassembled WGS sequence"/>
</dbReference>
<sequence length="832" mass="95331">MNCLNGLNYYFNRSLLCQYLAGAKFYKNIVLEDKGSECGFFVGDSLKSKCEKYFKEITGHDSYPFQIDFAEKVLRGKNVLLQAPTGSGKTWAAILPFLVAKMENTLFPKKMIYSLPLRVLANSLFDTVREKIFIYDKQLKVTLQTGEQSNDRYFLEGDIIFTTIDQSLSSLLSIPLSLPLRQGNINAGAVISSYLIFDEFHLLQPNFSLSTLFHLLRKLKNITPFCLMTATLSQKLLDAFKLELDVEIVPISIKEIREMRSQAGKVRIINTKEIELTADAVLSKHSMGSRSIVICNSVFRCQQTYLEIRDKIIEKGLKTEVICIHSRFFGSDRRIKEEKIKKLFGRESKSDAILVATQVIEVGIDITCNVIHTEIAPINSLLQRIGRCARFENENGEIYVYQADSFKPYIQNISEKTFEELQKINGQNLGYIQGQKIIDAVITEKELLELQKMKASGREDEIKTVWMHPDKARAGELIREIDTINVLLHNNVYKILNPYSYETVSIHKWTLLYNLKKLEEDGDDWLIRAVRESNIIDDNFDVGSFASQVYSYEIISVDEVKRENFIIVNANYISYSEEIGLNFLNEGNEISKPISKTKSEKKIKITKDTYEEHVEYMTKAYNKYFNEQINYSLNTLLTKKLNIAVSFTDLIGILIVMHDFGKLNKGWQDKAVKYQIAKDNYIEGEILAHTDFDAEVDEKKKFPSHAGAGAIAGWSILENTLVKRGYETDKIVCIAKALFTAILRHHSAQTVKSERYSILKDGSSIIENLIEQYAQSFNNFDSGIDTLKSWDNEDLTPFVVKFDDDSESLLYFLLVRILRICDQKSFEMKECS</sequence>
<comment type="similarity">
    <text evidence="10">Belongs to the DEAD box helicase family.</text>
</comment>
<dbReference type="CDD" id="cd09641">
    <property type="entry name" value="Cas3''_I"/>
    <property type="match status" value="1"/>
</dbReference>
<evidence type="ECO:0008006" key="16">
    <source>
        <dbReference type="Google" id="ProtNLM"/>
    </source>
</evidence>
<dbReference type="Gene3D" id="3.40.50.300">
    <property type="entry name" value="P-loop containing nucleotide triphosphate hydrolases"/>
    <property type="match status" value="2"/>
</dbReference>
<name>A0A1E3X7H8_9BACT</name>
<dbReference type="InterPro" id="IPR054712">
    <property type="entry name" value="Cas3-like_dom"/>
</dbReference>
<evidence type="ECO:0000259" key="12">
    <source>
        <dbReference type="PROSITE" id="PS51194"/>
    </source>
</evidence>
<keyword evidence="9" id="KW-0051">Antiviral defense</keyword>
<evidence type="ECO:0000259" key="13">
    <source>
        <dbReference type="PROSITE" id="PS51643"/>
    </source>
</evidence>
<dbReference type="PATRIC" id="fig|1872076.5.peg.3984"/>
<evidence type="ECO:0000256" key="8">
    <source>
        <dbReference type="ARBA" id="ARBA00022840"/>
    </source>
</evidence>
<dbReference type="InterPro" id="IPR006483">
    <property type="entry name" value="CRISPR-assoc_Cas3_HD"/>
</dbReference>
<keyword evidence="7" id="KW-0347">Helicase</keyword>
<evidence type="ECO:0000256" key="9">
    <source>
        <dbReference type="ARBA" id="ARBA00023118"/>
    </source>
</evidence>
<dbReference type="EMBL" id="MAYW01000111">
    <property type="protein sequence ID" value="ODS31532.1"/>
    <property type="molecule type" value="Genomic_DNA"/>
</dbReference>